<name>A0A4S8JE74_MUSBA</name>
<keyword evidence="2" id="KW-1185">Reference proteome</keyword>
<comment type="caution">
    <text evidence="1">The sequence shown here is derived from an EMBL/GenBank/DDBJ whole genome shotgun (WGS) entry which is preliminary data.</text>
</comment>
<evidence type="ECO:0000313" key="1">
    <source>
        <dbReference type="EMBL" id="THU59182.1"/>
    </source>
</evidence>
<reference evidence="1 2" key="1">
    <citation type="journal article" date="2019" name="Nat. Plants">
        <title>Genome sequencing of Musa balbisiana reveals subgenome evolution and function divergence in polyploid bananas.</title>
        <authorList>
            <person name="Yao X."/>
        </authorList>
    </citation>
    <scope>NUCLEOTIDE SEQUENCE [LARGE SCALE GENOMIC DNA]</scope>
    <source>
        <strain evidence="2">cv. DH-PKW</strain>
        <tissue evidence="1">Leaves</tissue>
    </source>
</reference>
<evidence type="ECO:0000313" key="2">
    <source>
        <dbReference type="Proteomes" id="UP000317650"/>
    </source>
</evidence>
<proteinExistence type="predicted"/>
<dbReference type="EMBL" id="PYDT01000006">
    <property type="protein sequence ID" value="THU59182.1"/>
    <property type="molecule type" value="Genomic_DNA"/>
</dbReference>
<protein>
    <submittedName>
        <fullName evidence="1">Uncharacterized protein</fullName>
    </submittedName>
</protein>
<accession>A0A4S8JE74</accession>
<dbReference type="AlphaFoldDB" id="A0A4S8JE74"/>
<organism evidence="1 2">
    <name type="scientific">Musa balbisiana</name>
    <name type="common">Banana</name>
    <dbReference type="NCBI Taxonomy" id="52838"/>
    <lineage>
        <taxon>Eukaryota</taxon>
        <taxon>Viridiplantae</taxon>
        <taxon>Streptophyta</taxon>
        <taxon>Embryophyta</taxon>
        <taxon>Tracheophyta</taxon>
        <taxon>Spermatophyta</taxon>
        <taxon>Magnoliopsida</taxon>
        <taxon>Liliopsida</taxon>
        <taxon>Zingiberales</taxon>
        <taxon>Musaceae</taxon>
        <taxon>Musa</taxon>
    </lineage>
</organism>
<dbReference type="Proteomes" id="UP000317650">
    <property type="component" value="Chromosome 3"/>
</dbReference>
<sequence length="103" mass="11660">MAKRARTRRDAGSISFSEGDKFLDYRCPLVSEAKVSLDQGLLSEDRGMLVKDDDGVRGCKQRRARPSRVEILMRHPLLRGIQNTADATPDMLKRIYNGLLSLR</sequence>
<gene>
    <name evidence="1" type="ORF">C4D60_Mb03t22290</name>
</gene>